<keyword evidence="2" id="KW-1185">Reference proteome</keyword>
<accession>A0A7M7JR93</accession>
<evidence type="ECO:0000313" key="2">
    <source>
        <dbReference type="Proteomes" id="UP000594260"/>
    </source>
</evidence>
<dbReference type="Proteomes" id="UP000594260">
    <property type="component" value="Unplaced"/>
</dbReference>
<name>A0A7M7JR93_VARDE</name>
<dbReference type="RefSeq" id="XP_022651138.1">
    <property type="nucleotide sequence ID" value="XM_022795403.1"/>
</dbReference>
<sequence>MNLSVGEPFVEKWFKAGRLEKTTLTAELEQSMSQAPILGWKLLHALRETLKTGDLDAACCTRIALTLKPALELLNTMDSEGTNDAEIILQAMIFFVTEFMTSVCLNEGPDLIYDLSTFLYETLPRTPLFVELVSALQSCIVDYSTAVPDNKSPLDLEKQVKFWKNGISYAIEVSRFNPRSHQVVTLCRSIAGAFFGGAKLASAIKKLNDMTGQVDKSRSDIGYLFDHQAVKFVKTFAENRGVLMGYSFLWALLNAFLLRLVDQKDYLSALMLLVHFLQAAGAPIKCMPTASILEYPQSELEETERLFHVVKLLEVYISSGMYHPSVLITTKKRFRGTLVFNDILMFIIKHPAKGSSDWYRGLLYLATVASNVVVQKLRTILQKAWFDCVPDDPGARDEFLIFLINMYDRMHKAAEFYTRFLGAINDYLETGVPEPSLSEVVLIRMRMNFCALSPDDVIKIWADYVRYLLQVLQKWKERAGVINKNPQTFILKVFAEFMQHCSLVPLMEITAEQYTTMDNTIENTLKLTKLLLNLTEEMPDIAKDTALHYVKISQAFIKCRFIRTYYLEGSVTDSGTDDATRFQEELVALIEDNLKFLRQEKALKLEVLCSNIKLSQEPKSRANLCLEDICANFDNIDWQSILCRHPQVVRNASKKKVEHFVALLFDYLVTHRSCTYVQSQLFRSDSRQVFAFVKLVTHNLAKVVSQSYPQMIDTLEINNRETPIRWKRLQELLTRIHPKTNLIDIVAKTKDLLTLVPVVCLPPELRLKLFGLTLIVILGQSTLTEKFLSDASYFFEDLSSAFKFKGCCDDSDLGSICHLATLCLDKVLGLDPSTCIQQSPPVKKVLDLIHFVQYTVVKRMSTIEPVQTIFKQFALQNDAEFCAALHLTVTLVQVHHKKVSAENIATVYRECKQQIDKALVKSAFKLQNMIYIASKYVEVFGVHDALRVQSIKLAFQSAGETILALQQDGTAMRLCTLVLRDNNSEIREVIPAKAAVFCALLVGGENESELRRTMDATLANELWPVLSSVMDDLQEISSFVESVVTDSSDVTFHRNPFRLETPLGVVGGDDILNRCLLLLTSVTKYGNENVVLDVIQKVSLLMINRGGSCIRSIRIDLCCSVLDAATRRKPSSEVLTFLYSTIARLPLEKMNDLPVEEWCAILSSITELVGRGLSSKGHQSSGVAQVLIGLLGRLIEATAERGDRATSADAVSLAAVVHVIDKVKRVLFFVHRLKCKDHRNAPAFETIGTFLMASYLRVAVRVSLNPKLREDIYAMAYMILALCNSKGLFALKLESGFSEQEALRRLVEDYKAKFHVKRL</sequence>
<dbReference type="EnsemblMetazoa" id="XM_022795403">
    <property type="protein sequence ID" value="XP_022651138"/>
    <property type="gene ID" value="LOC111246195"/>
</dbReference>
<reference evidence="1" key="1">
    <citation type="submission" date="2021-01" db="UniProtKB">
        <authorList>
            <consortium name="EnsemblMetazoa"/>
        </authorList>
    </citation>
    <scope>IDENTIFICATION</scope>
</reference>
<evidence type="ECO:0000313" key="1">
    <source>
        <dbReference type="EnsemblMetazoa" id="XP_022651138"/>
    </source>
</evidence>
<dbReference type="KEGG" id="vde:111246195"/>
<protein>
    <submittedName>
        <fullName evidence="1">Uncharacterized protein</fullName>
    </submittedName>
</protein>
<organism evidence="1 2">
    <name type="scientific">Varroa destructor</name>
    <name type="common">Honeybee mite</name>
    <dbReference type="NCBI Taxonomy" id="109461"/>
    <lineage>
        <taxon>Eukaryota</taxon>
        <taxon>Metazoa</taxon>
        <taxon>Ecdysozoa</taxon>
        <taxon>Arthropoda</taxon>
        <taxon>Chelicerata</taxon>
        <taxon>Arachnida</taxon>
        <taxon>Acari</taxon>
        <taxon>Parasitiformes</taxon>
        <taxon>Mesostigmata</taxon>
        <taxon>Gamasina</taxon>
        <taxon>Dermanyssoidea</taxon>
        <taxon>Varroidae</taxon>
        <taxon>Varroa</taxon>
    </lineage>
</organism>
<dbReference type="InParanoid" id="A0A7M7JR93"/>
<dbReference type="GeneID" id="111246195"/>
<proteinExistence type="predicted"/>
<dbReference type="OrthoDB" id="6509633at2759"/>